<feature type="domain" description="ABC3 transporter permease C-terminal" evidence="7">
    <location>
        <begin position="687"/>
        <end position="787"/>
    </location>
</feature>
<reference evidence="9 10" key="1">
    <citation type="submission" date="2018-05" db="EMBL/GenBank/DDBJ databases">
        <title>Complete genome sequence of Arcticibacterium luteifluviistationis SM1504T, a cytophagaceae bacterium isolated from Arctic surface seawater.</title>
        <authorList>
            <person name="Li Y."/>
            <person name="Qin Q.-L."/>
        </authorList>
    </citation>
    <scope>NUCLEOTIDE SEQUENCE [LARGE SCALE GENOMIC DNA]</scope>
    <source>
        <strain evidence="9 10">SM1504</strain>
    </source>
</reference>
<feature type="transmembrane region" description="Helical" evidence="6">
    <location>
        <begin position="739"/>
        <end position="758"/>
    </location>
</feature>
<keyword evidence="5 6" id="KW-0472">Membrane</keyword>
<keyword evidence="2" id="KW-1003">Cell membrane</keyword>
<dbReference type="OrthoDB" id="5933722at2"/>
<feature type="transmembrane region" description="Helical" evidence="6">
    <location>
        <begin position="429"/>
        <end position="450"/>
    </location>
</feature>
<feature type="transmembrane region" description="Helical" evidence="6">
    <location>
        <begin position="291"/>
        <end position="312"/>
    </location>
</feature>
<dbReference type="GO" id="GO:0022857">
    <property type="term" value="F:transmembrane transporter activity"/>
    <property type="evidence" value="ECO:0007669"/>
    <property type="project" value="TreeGrafter"/>
</dbReference>
<feature type="transmembrane region" description="Helical" evidence="6">
    <location>
        <begin position="21"/>
        <end position="41"/>
    </location>
</feature>
<dbReference type="AlphaFoldDB" id="A0A2Z4GF55"/>
<dbReference type="InterPro" id="IPR050250">
    <property type="entry name" value="Macrolide_Exporter_MacB"/>
</dbReference>
<feature type="transmembrane region" description="Helical" evidence="6">
    <location>
        <begin position="684"/>
        <end position="709"/>
    </location>
</feature>
<gene>
    <name evidence="9" type="ORF">DJ013_18285</name>
</gene>
<evidence type="ECO:0000256" key="1">
    <source>
        <dbReference type="ARBA" id="ARBA00004651"/>
    </source>
</evidence>
<name>A0A2Z4GF55_9BACT</name>
<evidence type="ECO:0000256" key="5">
    <source>
        <dbReference type="ARBA" id="ARBA00023136"/>
    </source>
</evidence>
<evidence type="ECO:0000313" key="10">
    <source>
        <dbReference type="Proteomes" id="UP000249873"/>
    </source>
</evidence>
<feature type="transmembrane region" description="Helical" evidence="6">
    <location>
        <begin position="770"/>
        <end position="788"/>
    </location>
</feature>
<keyword evidence="4 6" id="KW-1133">Transmembrane helix</keyword>
<dbReference type="InterPro" id="IPR025857">
    <property type="entry name" value="MacB_PCD"/>
</dbReference>
<evidence type="ECO:0000313" key="9">
    <source>
        <dbReference type="EMBL" id="AWW00010.1"/>
    </source>
</evidence>
<dbReference type="Pfam" id="PF02687">
    <property type="entry name" value="FtsX"/>
    <property type="match status" value="2"/>
</dbReference>
<evidence type="ECO:0000259" key="7">
    <source>
        <dbReference type="Pfam" id="PF02687"/>
    </source>
</evidence>
<dbReference type="RefSeq" id="WP_111373377.1">
    <property type="nucleotide sequence ID" value="NZ_CP029480.1"/>
</dbReference>
<evidence type="ECO:0000256" key="4">
    <source>
        <dbReference type="ARBA" id="ARBA00022989"/>
    </source>
</evidence>
<feature type="transmembrane region" description="Helical" evidence="6">
    <location>
        <begin position="345"/>
        <end position="363"/>
    </location>
</feature>
<evidence type="ECO:0000259" key="8">
    <source>
        <dbReference type="Pfam" id="PF12704"/>
    </source>
</evidence>
<evidence type="ECO:0000256" key="6">
    <source>
        <dbReference type="SAM" id="Phobius"/>
    </source>
</evidence>
<keyword evidence="3 6" id="KW-0812">Transmembrane</keyword>
<accession>A0A2Z4GF55</accession>
<evidence type="ECO:0000256" key="3">
    <source>
        <dbReference type="ARBA" id="ARBA00022692"/>
    </source>
</evidence>
<dbReference type="EMBL" id="CP029480">
    <property type="protein sequence ID" value="AWW00010.1"/>
    <property type="molecule type" value="Genomic_DNA"/>
</dbReference>
<sequence length="807" mass="90242">MFKNYIKIALRTFKKDGSFTFINLLGLSTGLAITLFIIQYVRYEFSYENKHENADQIVRLTMDYMDGETVVTQDCETNPPTGARALKEMPEVVDFTRAYPIGEPHLNVKVKEEVFVLEKVFAVDTSFFSMFTYPLIKGTEKGLFQKAGEAVISENTAKRLFNSTDVIGEVIKMPLGDTDKLFTVAGVVENSPANTHLKFDMVFSYASIYATPSINGEEVNNWGGNNTLTYLLLAPNTNYEGFTTSLKDFNKRLHDEKKLEDAQVIGQKISDIHLYSNKTFETEANGDATSVFFLLGVALLVIISAFVNYVNLATSKALERAKEVGLRKVVGGTQGQLKFQFFTEAFLLNFLSAGLAVIFILIFKNSFINIGGLPSDFVIFQDYVFWVCLISAIISGVFLAGAYPAFALSSFQPVTVLKGKFSNSTQGTVLRKSLVVFQFVITIILLIQAFTVHQQLNFMRNVDLGVDIDKILVVNAPAETKDQENYKGFKNELLAQANIESVSVSGAVPGQPTSQFSTTTGINLSEVIEEHNYNFYLNYTDSEFIPLMGMELMAGENFTTLSKTENNEVIVNEEAIRLWGIPEAKDAIGKELSFWGRKWLIKGVIKDYIQETSKSPQIPIINRYYDEAFESVASIKFSGGNPKEQIADIESIYKAYFPGQPFTYFFQDAEYNKQFKADERFQQVFNVLTVFAILIACLGLFGLASFTIAKRTKEIGIRKVIGASTPNLLYTLSAEFMKTVLLSLVIGIPITYFILKSWLDNFANRIEISWWLFAIPSALVLVLVLISISGKTLKTALANPVESLKNE</sequence>
<keyword evidence="10" id="KW-1185">Reference proteome</keyword>
<comment type="subcellular location">
    <subcellularLocation>
        <location evidence="1">Cell membrane</location>
        <topology evidence="1">Multi-pass membrane protein</topology>
    </subcellularLocation>
</comment>
<protein>
    <submittedName>
        <fullName evidence="9">Uncharacterized protein</fullName>
    </submittedName>
</protein>
<dbReference type="Pfam" id="PF12704">
    <property type="entry name" value="MacB_PCD"/>
    <property type="match status" value="1"/>
</dbReference>
<evidence type="ECO:0000256" key="2">
    <source>
        <dbReference type="ARBA" id="ARBA00022475"/>
    </source>
</evidence>
<feature type="transmembrane region" description="Helical" evidence="6">
    <location>
        <begin position="383"/>
        <end position="408"/>
    </location>
</feature>
<dbReference type="Proteomes" id="UP000249873">
    <property type="component" value="Chromosome"/>
</dbReference>
<dbReference type="PANTHER" id="PTHR30572:SF18">
    <property type="entry name" value="ABC-TYPE MACROLIDE FAMILY EXPORT SYSTEM PERMEASE COMPONENT 2"/>
    <property type="match status" value="1"/>
</dbReference>
<dbReference type="GO" id="GO:0005886">
    <property type="term" value="C:plasma membrane"/>
    <property type="evidence" value="ECO:0007669"/>
    <property type="project" value="UniProtKB-SubCell"/>
</dbReference>
<dbReference type="InterPro" id="IPR003838">
    <property type="entry name" value="ABC3_permease_C"/>
</dbReference>
<feature type="domain" description="MacB-like periplasmic core" evidence="8">
    <location>
        <begin position="20"/>
        <end position="240"/>
    </location>
</feature>
<proteinExistence type="predicted"/>
<dbReference type="PANTHER" id="PTHR30572">
    <property type="entry name" value="MEMBRANE COMPONENT OF TRANSPORTER-RELATED"/>
    <property type="match status" value="1"/>
</dbReference>
<feature type="domain" description="ABC3 transporter permease C-terminal" evidence="7">
    <location>
        <begin position="297"/>
        <end position="413"/>
    </location>
</feature>
<dbReference type="KEGG" id="als:DJ013_18285"/>
<organism evidence="9 10">
    <name type="scientific">Arcticibacterium luteifluviistationis</name>
    <dbReference type="NCBI Taxonomy" id="1784714"/>
    <lineage>
        <taxon>Bacteria</taxon>
        <taxon>Pseudomonadati</taxon>
        <taxon>Bacteroidota</taxon>
        <taxon>Cytophagia</taxon>
        <taxon>Cytophagales</taxon>
        <taxon>Leadbetterellaceae</taxon>
        <taxon>Arcticibacterium</taxon>
    </lineage>
</organism>